<keyword evidence="5" id="KW-0732">Signal</keyword>
<protein>
    <recommendedName>
        <fullName evidence="6">Hemerythrin-like domain-containing protein</fullName>
    </recommendedName>
</protein>
<dbReference type="InterPro" id="IPR012827">
    <property type="entry name" value="Hemerythrin_metal-bd"/>
</dbReference>
<dbReference type="PANTHER" id="PTHR37164:SF1">
    <property type="entry name" value="BACTERIOHEMERYTHRIN"/>
    <property type="match status" value="1"/>
</dbReference>
<feature type="chain" id="PRO_5046065848" description="Hemerythrin-like domain-containing protein" evidence="5">
    <location>
        <begin position="27"/>
        <end position="134"/>
    </location>
</feature>
<evidence type="ECO:0000313" key="8">
    <source>
        <dbReference type="Proteomes" id="UP001500604"/>
    </source>
</evidence>
<dbReference type="Proteomes" id="UP001500604">
    <property type="component" value="Unassembled WGS sequence"/>
</dbReference>
<name>A0ABP8V8P3_9GAMM</name>
<dbReference type="InterPro" id="IPR012312">
    <property type="entry name" value="Hemerythrin-like"/>
</dbReference>
<reference evidence="8" key="1">
    <citation type="journal article" date="2019" name="Int. J. Syst. Evol. Microbiol.">
        <title>The Global Catalogue of Microorganisms (GCM) 10K type strain sequencing project: providing services to taxonomists for standard genome sequencing and annotation.</title>
        <authorList>
            <consortium name="The Broad Institute Genomics Platform"/>
            <consortium name="The Broad Institute Genome Sequencing Center for Infectious Disease"/>
            <person name="Wu L."/>
            <person name="Ma J."/>
        </authorList>
    </citation>
    <scope>NUCLEOTIDE SEQUENCE [LARGE SCALE GENOMIC DNA]</scope>
    <source>
        <strain evidence="8">JCM 17805</strain>
    </source>
</reference>
<dbReference type="InterPro" id="IPR035938">
    <property type="entry name" value="Hemerythrin-like_sf"/>
</dbReference>
<dbReference type="InterPro" id="IPR016131">
    <property type="entry name" value="Haemerythrin_Fe_BS"/>
</dbReference>
<dbReference type="PANTHER" id="PTHR37164">
    <property type="entry name" value="BACTERIOHEMERYTHRIN"/>
    <property type="match status" value="1"/>
</dbReference>
<feature type="signal peptide" evidence="5">
    <location>
        <begin position="1"/>
        <end position="26"/>
    </location>
</feature>
<sequence length="134" mass="15581">MAKAKIGLYVLLFSCFFQPVVGGVQASEYTPLMQWTEEQYGTTVSKFDEEHKNLFRFVNQLHRSIVESRERSIVKHNLDALVSYVVEHFRSEEEMMQSKGFEGYEAHKRSHDKFVETCVNLQEQFAGKYSKTGT</sequence>
<feature type="domain" description="Hemerythrin-like" evidence="6">
    <location>
        <begin position="43"/>
        <end position="128"/>
    </location>
</feature>
<dbReference type="CDD" id="cd12107">
    <property type="entry name" value="Hemerythrin"/>
    <property type="match status" value="1"/>
</dbReference>
<evidence type="ECO:0000256" key="4">
    <source>
        <dbReference type="ARBA" id="ARBA00023004"/>
    </source>
</evidence>
<evidence type="ECO:0000256" key="2">
    <source>
        <dbReference type="ARBA" id="ARBA00022621"/>
    </source>
</evidence>
<evidence type="ECO:0000256" key="3">
    <source>
        <dbReference type="ARBA" id="ARBA00022723"/>
    </source>
</evidence>
<dbReference type="SUPFAM" id="SSF47188">
    <property type="entry name" value="Hemerythrin-like"/>
    <property type="match status" value="1"/>
</dbReference>
<accession>A0ABP8V8P3</accession>
<dbReference type="InterPro" id="IPR050669">
    <property type="entry name" value="Hemerythrin"/>
</dbReference>
<gene>
    <name evidence="7" type="ORF">GCM10023116_44610</name>
</gene>
<keyword evidence="2" id="KW-0813">Transport</keyword>
<dbReference type="EMBL" id="BAABFL010000470">
    <property type="protein sequence ID" value="GAA4652177.1"/>
    <property type="molecule type" value="Genomic_DNA"/>
</dbReference>
<evidence type="ECO:0000313" key="7">
    <source>
        <dbReference type="EMBL" id="GAA4652177.1"/>
    </source>
</evidence>
<comment type="caution">
    <text evidence="7">The sequence shown here is derived from an EMBL/GenBank/DDBJ whole genome shotgun (WGS) entry which is preliminary data.</text>
</comment>
<evidence type="ECO:0000256" key="1">
    <source>
        <dbReference type="ARBA" id="ARBA00010587"/>
    </source>
</evidence>
<comment type="similarity">
    <text evidence="1">Belongs to the hemerythrin family.</text>
</comment>
<keyword evidence="3" id="KW-0479">Metal-binding</keyword>
<dbReference type="Pfam" id="PF01814">
    <property type="entry name" value="Hemerythrin"/>
    <property type="match status" value="1"/>
</dbReference>
<dbReference type="RefSeq" id="WP_345198693.1">
    <property type="nucleotide sequence ID" value="NZ_BAABFL010000470.1"/>
</dbReference>
<evidence type="ECO:0000259" key="6">
    <source>
        <dbReference type="Pfam" id="PF01814"/>
    </source>
</evidence>
<dbReference type="NCBIfam" id="NF033749">
    <property type="entry name" value="bact_hemeryth"/>
    <property type="match status" value="1"/>
</dbReference>
<keyword evidence="4" id="KW-0408">Iron</keyword>
<proteinExistence type="inferred from homology"/>
<keyword evidence="2" id="KW-0561">Oxygen transport</keyword>
<dbReference type="Gene3D" id="1.20.120.50">
    <property type="entry name" value="Hemerythrin-like"/>
    <property type="match status" value="1"/>
</dbReference>
<keyword evidence="8" id="KW-1185">Reference proteome</keyword>
<dbReference type="PROSITE" id="PS00550">
    <property type="entry name" value="HEMERYTHRINS"/>
    <property type="match status" value="1"/>
</dbReference>
<organism evidence="7 8">
    <name type="scientific">Kistimonas scapharcae</name>
    <dbReference type="NCBI Taxonomy" id="1036133"/>
    <lineage>
        <taxon>Bacteria</taxon>
        <taxon>Pseudomonadati</taxon>
        <taxon>Pseudomonadota</taxon>
        <taxon>Gammaproteobacteria</taxon>
        <taxon>Oceanospirillales</taxon>
        <taxon>Endozoicomonadaceae</taxon>
        <taxon>Kistimonas</taxon>
    </lineage>
</organism>
<dbReference type="NCBIfam" id="TIGR02481">
    <property type="entry name" value="hemeryth_dom"/>
    <property type="match status" value="1"/>
</dbReference>
<evidence type="ECO:0000256" key="5">
    <source>
        <dbReference type="SAM" id="SignalP"/>
    </source>
</evidence>